<keyword evidence="3" id="KW-1185">Reference proteome</keyword>
<dbReference type="AlphaFoldDB" id="A0A9N9M2T0"/>
<feature type="region of interest" description="Disordered" evidence="1">
    <location>
        <begin position="137"/>
        <end position="172"/>
    </location>
</feature>
<organism evidence="2 3">
    <name type="scientific">Hymenoscyphus albidus</name>
    <dbReference type="NCBI Taxonomy" id="595503"/>
    <lineage>
        <taxon>Eukaryota</taxon>
        <taxon>Fungi</taxon>
        <taxon>Dikarya</taxon>
        <taxon>Ascomycota</taxon>
        <taxon>Pezizomycotina</taxon>
        <taxon>Leotiomycetes</taxon>
        <taxon>Helotiales</taxon>
        <taxon>Helotiaceae</taxon>
        <taxon>Hymenoscyphus</taxon>
    </lineage>
</organism>
<dbReference type="EMBL" id="CAJVRM010000731">
    <property type="protein sequence ID" value="CAG8983620.1"/>
    <property type="molecule type" value="Genomic_DNA"/>
</dbReference>
<dbReference type="OrthoDB" id="407198at2759"/>
<name>A0A9N9M2T0_9HELO</name>
<accession>A0A9N9M2T0</accession>
<reference evidence="2" key="1">
    <citation type="submission" date="2021-07" db="EMBL/GenBank/DDBJ databases">
        <authorList>
            <person name="Durling M."/>
        </authorList>
    </citation>
    <scope>NUCLEOTIDE SEQUENCE</scope>
</reference>
<protein>
    <submittedName>
        <fullName evidence="2">Uncharacterized protein</fullName>
    </submittedName>
</protein>
<dbReference type="Proteomes" id="UP000701801">
    <property type="component" value="Unassembled WGS sequence"/>
</dbReference>
<evidence type="ECO:0000313" key="3">
    <source>
        <dbReference type="Proteomes" id="UP000701801"/>
    </source>
</evidence>
<evidence type="ECO:0000313" key="2">
    <source>
        <dbReference type="EMBL" id="CAG8983620.1"/>
    </source>
</evidence>
<comment type="caution">
    <text evidence="2">The sequence shown here is derived from an EMBL/GenBank/DDBJ whole genome shotgun (WGS) entry which is preliminary data.</text>
</comment>
<feature type="compositionally biased region" description="Polar residues" evidence="1">
    <location>
        <begin position="160"/>
        <end position="172"/>
    </location>
</feature>
<gene>
    <name evidence="2" type="ORF">HYALB_00004642</name>
</gene>
<sequence length="383" mass="42754">MGAKEEPLEEAQSIGGNESDRIFSEQIHGNVVVEDVINSIRRLEFDDDSIVIFISGVTCTDDCALPTGSAVGVFFSPSSPLNLSERVPHRLPLLVTVAEMYAAMRALEEFCLMSDNTNLWHPATPASTLVANKHENAETADKLSDLEEKERDDRPARESTPLTDNISDIGSDSTMVVTDSEESEDFDYTSHLRDYFGFNDMIVRENTIPAPKRCFGISRVVIVTECEELIDTLCEENAKEVPRGPEPLPHTWGLLREGRSISASVSKLEVQRDSLLKRLEDFSAPEVADTLKQIQSLDSEIACAERSYAYTFFKAEEDRIKEIAYIEGLSVEESRSLLELKWGLDRAAEAVERLCPLNIWLVEKGTILEARNLALQSPIINQP</sequence>
<feature type="compositionally biased region" description="Basic and acidic residues" evidence="1">
    <location>
        <begin position="137"/>
        <end position="157"/>
    </location>
</feature>
<evidence type="ECO:0000256" key="1">
    <source>
        <dbReference type="SAM" id="MobiDB-lite"/>
    </source>
</evidence>
<proteinExistence type="predicted"/>